<protein>
    <recommendedName>
        <fullName evidence="3">EF-hand domain-containing protein</fullName>
    </recommendedName>
</protein>
<gene>
    <name evidence="4" type="ORF">DJ021_04750</name>
</gene>
<dbReference type="Pfam" id="PF13202">
    <property type="entry name" value="EF-hand_5"/>
    <property type="match status" value="3"/>
</dbReference>
<feature type="chain" id="PRO_5016460536" description="EF-hand domain-containing protein" evidence="2">
    <location>
        <begin position="23"/>
        <end position="249"/>
    </location>
</feature>
<evidence type="ECO:0000256" key="1">
    <source>
        <dbReference type="SAM" id="MobiDB-lite"/>
    </source>
</evidence>
<evidence type="ECO:0000313" key="5">
    <source>
        <dbReference type="Proteomes" id="UP000249842"/>
    </source>
</evidence>
<dbReference type="AlphaFoldDB" id="A0A328AZP8"/>
<dbReference type="RefSeq" id="WP_111456449.1">
    <property type="nucleotide sequence ID" value="NZ_QFYP01000001.1"/>
</dbReference>
<feature type="compositionally biased region" description="Gly residues" evidence="1">
    <location>
        <begin position="132"/>
        <end position="170"/>
    </location>
</feature>
<dbReference type="EMBL" id="QFYP01000001">
    <property type="protein sequence ID" value="RAK59156.1"/>
    <property type="molecule type" value="Genomic_DNA"/>
</dbReference>
<dbReference type="InterPro" id="IPR011992">
    <property type="entry name" value="EF-hand-dom_pair"/>
</dbReference>
<feature type="compositionally biased region" description="Basic and acidic residues" evidence="1">
    <location>
        <begin position="223"/>
        <end position="237"/>
    </location>
</feature>
<feature type="domain" description="EF-hand" evidence="3">
    <location>
        <begin position="74"/>
        <end position="109"/>
    </location>
</feature>
<keyword evidence="2" id="KW-0732">Signal</keyword>
<feature type="region of interest" description="Disordered" evidence="1">
    <location>
        <begin position="118"/>
        <end position="202"/>
    </location>
</feature>
<dbReference type="InterPro" id="IPR002048">
    <property type="entry name" value="EF_hand_dom"/>
</dbReference>
<evidence type="ECO:0000313" key="4">
    <source>
        <dbReference type="EMBL" id="RAK59156.1"/>
    </source>
</evidence>
<dbReference type="OrthoDB" id="7365540at2"/>
<feature type="signal peptide" evidence="2">
    <location>
        <begin position="1"/>
        <end position="22"/>
    </location>
</feature>
<accession>A0A328AZP8</accession>
<dbReference type="SUPFAM" id="SSF47473">
    <property type="entry name" value="EF-hand"/>
    <property type="match status" value="1"/>
</dbReference>
<dbReference type="Gene3D" id="1.10.238.10">
    <property type="entry name" value="EF-hand"/>
    <property type="match status" value="1"/>
</dbReference>
<evidence type="ECO:0000259" key="3">
    <source>
        <dbReference type="PROSITE" id="PS50222"/>
    </source>
</evidence>
<dbReference type="Proteomes" id="UP000249842">
    <property type="component" value="Unassembled WGS sequence"/>
</dbReference>
<proteinExistence type="predicted"/>
<sequence length="249" mass="25474">MTYAPRPLFRMLLVSGAATVLAWGAAAQPPGEGQPPHAQLFISPSGEPFRGHDGFNAWLYNADTDHDGAVSAAEFRADALRFFKELDANGDGKIDGFEAQAYEHDVVPEITRFSFDDAPSAAGARQPSSSGDKGGGGGGRGRGGGRGGMGGGGMGGRGGGGAGGAGGGGQDASPAPIGAGHEGAARYSLINEPEPVSAADADVDGKVTLDEWMRATDRRFSLLDHDKTGRLTRESLRPPRKAKAEPASS</sequence>
<keyword evidence="5" id="KW-1185">Reference proteome</keyword>
<dbReference type="GO" id="GO:0005509">
    <property type="term" value="F:calcium ion binding"/>
    <property type="evidence" value="ECO:0007669"/>
    <property type="project" value="InterPro"/>
</dbReference>
<comment type="caution">
    <text evidence="4">The sequence shown here is derived from an EMBL/GenBank/DDBJ whole genome shotgun (WGS) entry which is preliminary data.</text>
</comment>
<dbReference type="PROSITE" id="PS50222">
    <property type="entry name" value="EF_HAND_2"/>
    <property type="match status" value="1"/>
</dbReference>
<reference evidence="5" key="1">
    <citation type="submission" date="2018-05" db="EMBL/GenBank/DDBJ databases">
        <authorList>
            <person name="Li X."/>
        </authorList>
    </citation>
    <scope>NUCLEOTIDE SEQUENCE [LARGE SCALE GENOMIC DNA]</scope>
    <source>
        <strain evidence="5">HKS-05</strain>
    </source>
</reference>
<feature type="region of interest" description="Disordered" evidence="1">
    <location>
        <begin position="223"/>
        <end position="249"/>
    </location>
</feature>
<organism evidence="4 5">
    <name type="scientific">Phenylobacterium hankyongense</name>
    <dbReference type="NCBI Taxonomy" id="1813876"/>
    <lineage>
        <taxon>Bacteria</taxon>
        <taxon>Pseudomonadati</taxon>
        <taxon>Pseudomonadota</taxon>
        <taxon>Alphaproteobacteria</taxon>
        <taxon>Caulobacterales</taxon>
        <taxon>Caulobacteraceae</taxon>
        <taxon>Phenylobacterium</taxon>
    </lineage>
</organism>
<evidence type="ECO:0000256" key="2">
    <source>
        <dbReference type="SAM" id="SignalP"/>
    </source>
</evidence>
<name>A0A328AZP8_9CAUL</name>